<dbReference type="PANTHER" id="PTHR10845:SF278">
    <property type="entry name" value="REGULATOR OF G-PROTEIN SIGNALLING 1"/>
    <property type="match status" value="1"/>
</dbReference>
<accession>A0A1A8CUF3</accession>
<evidence type="ECO:0000313" key="2">
    <source>
        <dbReference type="EMBL" id="SBP82678.1"/>
    </source>
</evidence>
<dbReference type="Gene3D" id="1.10.196.10">
    <property type="match status" value="1"/>
</dbReference>
<dbReference type="InterPro" id="IPR024066">
    <property type="entry name" value="RGS_subdom1/3"/>
</dbReference>
<evidence type="ECO:0000259" key="1">
    <source>
        <dbReference type="PROSITE" id="PS50132"/>
    </source>
</evidence>
<sequence>MPTLVTSTLDLQLFNMDAKDRKTGTCREGNFKSLVQRKTVQATNTGGLSREETSQWSLSLDRLLSSKYGIKIFQAFLKSEFSDENLEFWAVCEDYKKIRCSFRMSFKAKKIFKLYIRAEAPREINIDHKTRELIRSNMKVPSMICFDDAQKIVYGLMEKDSYPRFLRSDVYRTLLDSTPPSRTL</sequence>
<reference evidence="2" key="2">
    <citation type="submission" date="2016-06" db="EMBL/GenBank/DDBJ databases">
        <title>The genome of a short-lived fish provides insights into sex chromosome evolution and the genetic control of aging.</title>
        <authorList>
            <person name="Reichwald K."/>
            <person name="Felder M."/>
            <person name="Petzold A."/>
            <person name="Koch P."/>
            <person name="Groth M."/>
            <person name="Platzer M."/>
        </authorList>
    </citation>
    <scope>NUCLEOTIDE SEQUENCE</scope>
    <source>
        <tissue evidence="2">Brain</tissue>
    </source>
</reference>
<dbReference type="InterPro" id="IPR016137">
    <property type="entry name" value="RGS"/>
</dbReference>
<dbReference type="EMBL" id="HAEA01003096">
    <property type="protein sequence ID" value="SBQ31576.1"/>
    <property type="molecule type" value="Transcribed_RNA"/>
</dbReference>
<dbReference type="AlphaFoldDB" id="A0A1A8CUF3"/>
<feature type="domain" description="RGS" evidence="1">
    <location>
        <begin position="59"/>
        <end position="175"/>
    </location>
</feature>
<dbReference type="SUPFAM" id="SSF48097">
    <property type="entry name" value="Regulator of G-protein signaling, RGS"/>
    <property type="match status" value="1"/>
</dbReference>
<gene>
    <name evidence="2" type="primary">RGS13</name>
</gene>
<organism evidence="2">
    <name type="scientific">Nothobranchius kadleci</name>
    <name type="common">African annual killifish</name>
    <dbReference type="NCBI Taxonomy" id="1051664"/>
    <lineage>
        <taxon>Eukaryota</taxon>
        <taxon>Metazoa</taxon>
        <taxon>Chordata</taxon>
        <taxon>Craniata</taxon>
        <taxon>Vertebrata</taxon>
        <taxon>Euteleostomi</taxon>
        <taxon>Actinopterygii</taxon>
        <taxon>Neopterygii</taxon>
        <taxon>Teleostei</taxon>
        <taxon>Neoteleostei</taxon>
        <taxon>Acanthomorphata</taxon>
        <taxon>Ovalentaria</taxon>
        <taxon>Atherinomorphae</taxon>
        <taxon>Cyprinodontiformes</taxon>
        <taxon>Nothobranchiidae</taxon>
        <taxon>Nothobranchius</taxon>
    </lineage>
</organism>
<protein>
    <submittedName>
        <fullName evidence="2">Regulator of G-protein signaling 13</fullName>
    </submittedName>
</protein>
<dbReference type="Pfam" id="PF00615">
    <property type="entry name" value="RGS"/>
    <property type="match status" value="1"/>
</dbReference>
<dbReference type="InterPro" id="IPR036305">
    <property type="entry name" value="RGS_sf"/>
</dbReference>
<dbReference type="SMART" id="SM00315">
    <property type="entry name" value="RGS"/>
    <property type="match status" value="1"/>
</dbReference>
<dbReference type="PANTHER" id="PTHR10845">
    <property type="entry name" value="REGULATOR OF G PROTEIN SIGNALING"/>
    <property type="match status" value="1"/>
</dbReference>
<proteinExistence type="predicted"/>
<reference evidence="2" key="1">
    <citation type="submission" date="2016-05" db="EMBL/GenBank/DDBJ databases">
        <authorList>
            <person name="Lavstsen T."/>
            <person name="Jespersen J.S."/>
        </authorList>
    </citation>
    <scope>NUCLEOTIDE SEQUENCE</scope>
    <source>
        <tissue evidence="2">Brain</tissue>
    </source>
</reference>
<dbReference type="FunFam" id="1.10.167.10:FF:000001">
    <property type="entry name" value="Putative regulator of g-protein signaling 12"/>
    <property type="match status" value="1"/>
</dbReference>
<dbReference type="EMBL" id="HADZ01018737">
    <property type="protein sequence ID" value="SBP82678.1"/>
    <property type="molecule type" value="Transcribed_RNA"/>
</dbReference>
<name>A0A1A8CUF3_NOTKA</name>
<dbReference type="InterPro" id="IPR044926">
    <property type="entry name" value="RGS_subdomain_2"/>
</dbReference>
<dbReference type="Gene3D" id="1.10.167.10">
    <property type="entry name" value="Regulator of G-protein Signalling 4, domain 2"/>
    <property type="match status" value="1"/>
</dbReference>
<dbReference type="PRINTS" id="PR01301">
    <property type="entry name" value="RGSPROTEIN"/>
</dbReference>
<dbReference type="PROSITE" id="PS50132">
    <property type="entry name" value="RGS"/>
    <property type="match status" value="1"/>
</dbReference>